<evidence type="ECO:0000313" key="1">
    <source>
        <dbReference type="EMBL" id="KKR13039.1"/>
    </source>
</evidence>
<proteinExistence type="predicted"/>
<organism evidence="1 2">
    <name type="scientific">Candidatus Wolfebacteria bacterium GW2011_GWC2_39_22</name>
    <dbReference type="NCBI Taxonomy" id="1619013"/>
    <lineage>
        <taxon>Bacteria</taxon>
        <taxon>Candidatus Wolfeibacteriota</taxon>
    </lineage>
</organism>
<dbReference type="Proteomes" id="UP000034665">
    <property type="component" value="Unassembled WGS sequence"/>
</dbReference>
<accession>A0A0G0NA18</accession>
<dbReference type="EMBL" id="LBWR01000001">
    <property type="protein sequence ID" value="KKR13039.1"/>
    <property type="molecule type" value="Genomic_DNA"/>
</dbReference>
<gene>
    <name evidence="1" type="ORF">UT41_C0001G0583</name>
</gene>
<reference evidence="1 2" key="1">
    <citation type="journal article" date="2015" name="Nature">
        <title>rRNA introns, odd ribosomes, and small enigmatic genomes across a large radiation of phyla.</title>
        <authorList>
            <person name="Brown C.T."/>
            <person name="Hug L.A."/>
            <person name="Thomas B.C."/>
            <person name="Sharon I."/>
            <person name="Castelle C.J."/>
            <person name="Singh A."/>
            <person name="Wilkins M.J."/>
            <person name="Williams K.H."/>
            <person name="Banfield J.F."/>
        </authorList>
    </citation>
    <scope>NUCLEOTIDE SEQUENCE [LARGE SCALE GENOMIC DNA]</scope>
</reference>
<name>A0A0G0NA18_9BACT</name>
<sequence>MGIKRIDGIATIRLNGSSDVWELTNSKGVTTRISRKHLFFLMKHLIGKLLLELTPAEFIDIAEWKEQTIKQTVEEEFIRNGFSWPEMEQWIKNCYKMQNNPMPALRRLFDGDLSDAVYFIDVLRCREYPKSFRAGLSCIYDRRNLSQPSIKLVAHGTFEELAQTKANLERMLKVAGIL</sequence>
<comment type="caution">
    <text evidence="1">The sequence shown here is derived from an EMBL/GenBank/DDBJ whole genome shotgun (WGS) entry which is preliminary data.</text>
</comment>
<evidence type="ECO:0000313" key="2">
    <source>
        <dbReference type="Proteomes" id="UP000034665"/>
    </source>
</evidence>
<protein>
    <submittedName>
        <fullName evidence="1">Uncharacterized protein</fullName>
    </submittedName>
</protein>
<dbReference type="AlphaFoldDB" id="A0A0G0NA18"/>